<dbReference type="PROSITE" id="PS51755">
    <property type="entry name" value="OMPR_PHOB"/>
    <property type="match status" value="1"/>
</dbReference>
<dbReference type="SMART" id="SM00028">
    <property type="entry name" value="TPR"/>
    <property type="match status" value="8"/>
</dbReference>
<feature type="domain" description="OmpR/PhoB-type" evidence="9">
    <location>
        <begin position="1"/>
        <end position="96"/>
    </location>
</feature>
<dbReference type="GO" id="GO:0000160">
    <property type="term" value="P:phosphorelay signal transduction system"/>
    <property type="evidence" value="ECO:0007669"/>
    <property type="project" value="UniProtKB-KW"/>
</dbReference>
<dbReference type="GO" id="GO:0006355">
    <property type="term" value="P:regulation of DNA-templated transcription"/>
    <property type="evidence" value="ECO:0007669"/>
    <property type="project" value="InterPro"/>
</dbReference>
<evidence type="ECO:0000256" key="1">
    <source>
        <dbReference type="ARBA" id="ARBA00005820"/>
    </source>
</evidence>
<dbReference type="SMART" id="SM00862">
    <property type="entry name" value="Trans_reg_C"/>
    <property type="match status" value="1"/>
</dbReference>
<keyword evidence="4 7" id="KW-0238">DNA-binding</keyword>
<name>A0A8T4J282_9ACTN</name>
<dbReference type="InterPro" id="IPR005158">
    <property type="entry name" value="BTAD"/>
</dbReference>
<keyword evidence="3" id="KW-0805">Transcription regulation</keyword>
<dbReference type="AlphaFoldDB" id="A0A8T4J282"/>
<dbReference type="InterPro" id="IPR016032">
    <property type="entry name" value="Sig_transdc_resp-reg_C-effctor"/>
</dbReference>
<dbReference type="InterPro" id="IPR001867">
    <property type="entry name" value="OmpR/PhoB-type_DNA-bd"/>
</dbReference>
<dbReference type="GO" id="GO:0003677">
    <property type="term" value="F:DNA binding"/>
    <property type="evidence" value="ECO:0007669"/>
    <property type="project" value="UniProtKB-UniRule"/>
</dbReference>
<dbReference type="CDD" id="cd15831">
    <property type="entry name" value="BTAD"/>
    <property type="match status" value="1"/>
</dbReference>
<evidence type="ECO:0000313" key="11">
    <source>
        <dbReference type="Proteomes" id="UP000675554"/>
    </source>
</evidence>
<evidence type="ECO:0000313" key="10">
    <source>
        <dbReference type="EMBL" id="MBR7675654.1"/>
    </source>
</evidence>
<dbReference type="PANTHER" id="PTHR35807">
    <property type="entry name" value="TRANSCRIPTIONAL REGULATOR REDD-RELATED"/>
    <property type="match status" value="1"/>
</dbReference>
<dbReference type="SMART" id="SM01043">
    <property type="entry name" value="BTAD"/>
    <property type="match status" value="1"/>
</dbReference>
<dbReference type="PRINTS" id="PR00364">
    <property type="entry name" value="DISEASERSIST"/>
</dbReference>
<dbReference type="InterPro" id="IPR051677">
    <property type="entry name" value="AfsR-DnrI-RedD_regulator"/>
</dbReference>
<dbReference type="InterPro" id="IPR019734">
    <property type="entry name" value="TPR_rpt"/>
</dbReference>
<evidence type="ECO:0000256" key="4">
    <source>
        <dbReference type="ARBA" id="ARBA00023125"/>
    </source>
</evidence>
<dbReference type="SUPFAM" id="SSF48452">
    <property type="entry name" value="TPR-like"/>
    <property type="match status" value="3"/>
</dbReference>
<dbReference type="Pfam" id="PF13424">
    <property type="entry name" value="TPR_12"/>
    <property type="match status" value="3"/>
</dbReference>
<keyword evidence="11" id="KW-1185">Reference proteome</keyword>
<evidence type="ECO:0000256" key="2">
    <source>
        <dbReference type="ARBA" id="ARBA00023012"/>
    </source>
</evidence>
<keyword evidence="5" id="KW-0804">Transcription</keyword>
<evidence type="ECO:0000256" key="3">
    <source>
        <dbReference type="ARBA" id="ARBA00023015"/>
    </source>
</evidence>
<dbReference type="GO" id="GO:0043531">
    <property type="term" value="F:ADP binding"/>
    <property type="evidence" value="ECO:0007669"/>
    <property type="project" value="InterPro"/>
</dbReference>
<evidence type="ECO:0000256" key="8">
    <source>
        <dbReference type="SAM" id="MobiDB-lite"/>
    </source>
</evidence>
<dbReference type="Proteomes" id="UP000675554">
    <property type="component" value="Unassembled WGS sequence"/>
</dbReference>
<dbReference type="InterPro" id="IPR049945">
    <property type="entry name" value="AAA_22"/>
</dbReference>
<dbReference type="InterPro" id="IPR036388">
    <property type="entry name" value="WH-like_DNA-bd_sf"/>
</dbReference>
<feature type="repeat" description="TPR" evidence="6">
    <location>
        <begin position="922"/>
        <end position="955"/>
    </location>
</feature>
<comment type="caution">
    <text evidence="10">The sequence shown here is derived from an EMBL/GenBank/DDBJ whole genome shotgun (WGS) entry which is preliminary data.</text>
</comment>
<dbReference type="InterPro" id="IPR027417">
    <property type="entry name" value="P-loop_NTPase"/>
</dbReference>
<gene>
    <name evidence="10" type="ORF">KDA82_22065</name>
</gene>
<reference evidence="10" key="1">
    <citation type="submission" date="2021-04" db="EMBL/GenBank/DDBJ databases">
        <title>Sequencing of actinobacteria type strains.</title>
        <authorList>
            <person name="Nguyen G.-S."/>
            <person name="Wentzel A."/>
        </authorList>
    </citation>
    <scope>NUCLEOTIDE SEQUENCE</scope>
    <source>
        <strain evidence="10">DSM 42095</strain>
    </source>
</reference>
<keyword evidence="2" id="KW-0902">Two-component regulatory system</keyword>
<evidence type="ECO:0000259" key="9">
    <source>
        <dbReference type="PROSITE" id="PS51755"/>
    </source>
</evidence>
<accession>A0A8T4J282</accession>
<dbReference type="Pfam" id="PF13401">
    <property type="entry name" value="AAA_22"/>
    <property type="match status" value="1"/>
</dbReference>
<dbReference type="EMBL" id="JAGSMN010000507">
    <property type="protein sequence ID" value="MBR7675654.1"/>
    <property type="molecule type" value="Genomic_DNA"/>
</dbReference>
<dbReference type="InterPro" id="IPR011990">
    <property type="entry name" value="TPR-like_helical_dom_sf"/>
</dbReference>
<protein>
    <submittedName>
        <fullName evidence="10">Tetratricopeptide repeat protein</fullName>
    </submittedName>
</protein>
<dbReference type="Gene3D" id="3.40.50.300">
    <property type="entry name" value="P-loop containing nucleotide triphosphate hydrolases"/>
    <property type="match status" value="1"/>
</dbReference>
<dbReference type="Pfam" id="PF00486">
    <property type="entry name" value="Trans_reg_C"/>
    <property type="match status" value="1"/>
</dbReference>
<dbReference type="SUPFAM" id="SSF52540">
    <property type="entry name" value="P-loop containing nucleoside triphosphate hydrolases"/>
    <property type="match status" value="1"/>
</dbReference>
<evidence type="ECO:0000256" key="7">
    <source>
        <dbReference type="PROSITE-ProRule" id="PRU01091"/>
    </source>
</evidence>
<dbReference type="PANTHER" id="PTHR35807:SF1">
    <property type="entry name" value="TRANSCRIPTIONAL REGULATOR REDD"/>
    <property type="match status" value="1"/>
</dbReference>
<dbReference type="PROSITE" id="PS50005">
    <property type="entry name" value="TPR"/>
    <property type="match status" value="1"/>
</dbReference>
<feature type="region of interest" description="Disordered" evidence="8">
    <location>
        <begin position="314"/>
        <end position="356"/>
    </location>
</feature>
<dbReference type="SUPFAM" id="SSF46894">
    <property type="entry name" value="C-terminal effector domain of the bipartite response regulators"/>
    <property type="match status" value="1"/>
</dbReference>
<organism evidence="10 11">
    <name type="scientific">Streptomyces daliensis</name>
    <dbReference type="NCBI Taxonomy" id="299421"/>
    <lineage>
        <taxon>Bacteria</taxon>
        <taxon>Bacillati</taxon>
        <taxon>Actinomycetota</taxon>
        <taxon>Actinomycetes</taxon>
        <taxon>Kitasatosporales</taxon>
        <taxon>Streptomycetaceae</taxon>
        <taxon>Streptomyces</taxon>
    </lineage>
</organism>
<feature type="region of interest" description="Disordered" evidence="8">
    <location>
        <begin position="251"/>
        <end position="292"/>
    </location>
</feature>
<keyword evidence="6" id="KW-0802">TPR repeat</keyword>
<sequence>MVELLALGPLELWHEGRQYELGSVKERRVLAVLLHARGEPVSVDALMARVWDDEMPRTAVETLHSYLSRLRGHLRQAVGGLAWVEHPSSRLYQLRVDNPDDVDLLRFQRLRNDAQSAAGRGDRELAVGLLTTAEALWRGQPFAEFTGGWADSARARLNEDHLRVREARIRLELEMGRHADLIGELHELAAENPLAQQITAALMLALYRSGRHVEALALYQNTYRRLRRELGIEPGPELREMHCRILEQDPVLLGSGQGDGAPGTVTGTPVATAEEGRTEPAPAPSTLPRDTRHFTGRLDELATLLAESDAAQGGDIADLDGADGADGTPVPPASRGPDPAGTVAPAATVGPAGSAAPAATVDSARTVAPAATVTPARTAAPVGNATALPLTVVHGMPGVGKTALALRAAHRLSARYPDGQFYVDLRGYSPQPRYEPAEALAALLRAAGAGQSGDELPDSLDELTSRWREWTARRRVLLILDNARDAEQVTPLLPGAAACRAIVTSRNRLAGLDGASWLYLDVLSASEAATLFTRVAGASRASDTVALRRLVEACGCHPLALQLLAGRFRHRESWDLQHLVDLLDQAPDTLDEFDDGVASAFQLSYAGLDTSTRRLFRRLALHPGPDLTLDGAAALAGADTARTRREVEELLDRHLLEEPVRGRYRLHDLARAFGRRACRGDEPAEGCRDALQRLLSLFLTAADRADRLAHPQRRRLPVGAERESAYVTGFADRDEALVWLAVERANLLAVARTAAAQAPAYAALFPHVLAQVLKLWGAWDVAAELHGAAVAALRESGDRRALAQTLVERADVLAQGHHEEALRCAREALALFDALGDPRGRADALLQTGRARLAAGQGTAALRDLDQALALYRDIGARHGEAETLNVRGVALHYGGDYEAAVECFLAMLAICEALQDPHGQAQALNNLGEIQWLEGHYERAREYYERSLTLVRDFGGRQELAILDTNLGGVHRATGDTERALACFHRALASYRASCDTSGEADTLISLGTAYADMNRKGEALLHFNMAEEVARRTGNAYERQRALIGVGGVQRESGRFTTAMEIYEEARRVASEIGFPLGSAHALAGLARTSLSAHSIEEARSYGEQALTLYRDLGAEAEAGALTGLMRGLGETGS</sequence>
<dbReference type="Gene3D" id="1.10.10.10">
    <property type="entry name" value="Winged helix-like DNA-binding domain superfamily/Winged helix DNA-binding domain"/>
    <property type="match status" value="1"/>
</dbReference>
<dbReference type="Gene3D" id="1.25.40.10">
    <property type="entry name" value="Tetratricopeptide repeat domain"/>
    <property type="match status" value="3"/>
</dbReference>
<evidence type="ECO:0000256" key="5">
    <source>
        <dbReference type="ARBA" id="ARBA00023163"/>
    </source>
</evidence>
<proteinExistence type="inferred from homology"/>
<feature type="DNA-binding region" description="OmpR/PhoB-type" evidence="7">
    <location>
        <begin position="1"/>
        <end position="96"/>
    </location>
</feature>
<comment type="similarity">
    <text evidence="1">Belongs to the AfsR/DnrI/RedD regulatory family.</text>
</comment>
<evidence type="ECO:0000256" key="6">
    <source>
        <dbReference type="PROSITE-ProRule" id="PRU00339"/>
    </source>
</evidence>
<dbReference type="Pfam" id="PF03704">
    <property type="entry name" value="BTAD"/>
    <property type="match status" value="1"/>
</dbReference>